<feature type="compositionally biased region" description="Basic and acidic residues" evidence="1">
    <location>
        <begin position="289"/>
        <end position="308"/>
    </location>
</feature>
<proteinExistence type="predicted"/>
<evidence type="ECO:0000313" key="3">
    <source>
        <dbReference type="EMBL" id="GAA2499055.1"/>
    </source>
</evidence>
<feature type="region of interest" description="Disordered" evidence="1">
    <location>
        <begin position="289"/>
        <end position="331"/>
    </location>
</feature>
<dbReference type="InterPro" id="IPR021421">
    <property type="entry name" value="DUF3071"/>
</dbReference>
<feature type="compositionally biased region" description="Basic and acidic residues" evidence="1">
    <location>
        <begin position="206"/>
        <end position="229"/>
    </location>
</feature>
<accession>A0ABN3MD86</accession>
<dbReference type="NCBIfam" id="NF040712">
    <property type="entry name" value="SepH"/>
    <property type="match status" value="1"/>
</dbReference>
<dbReference type="EMBL" id="BAAATA010000026">
    <property type="protein sequence ID" value="GAA2499055.1"/>
    <property type="molecule type" value="Genomic_DNA"/>
</dbReference>
<protein>
    <submittedName>
        <fullName evidence="3">Septation protein SepH</fullName>
    </submittedName>
</protein>
<feature type="region of interest" description="Disordered" evidence="1">
    <location>
        <begin position="205"/>
        <end position="229"/>
    </location>
</feature>
<organism evidence="3 4">
    <name type="scientific">Streptomyces thermolineatus</name>
    <dbReference type="NCBI Taxonomy" id="44033"/>
    <lineage>
        <taxon>Bacteria</taxon>
        <taxon>Bacillati</taxon>
        <taxon>Actinomycetota</taxon>
        <taxon>Actinomycetes</taxon>
        <taxon>Kitasatosporales</taxon>
        <taxon>Streptomycetaceae</taxon>
        <taxon>Streptomyces</taxon>
    </lineage>
</organism>
<evidence type="ECO:0000256" key="1">
    <source>
        <dbReference type="SAM" id="MobiDB-lite"/>
    </source>
</evidence>
<dbReference type="Proteomes" id="UP001501358">
    <property type="component" value="Unassembled WGS sequence"/>
</dbReference>
<dbReference type="InterPro" id="IPR047682">
    <property type="entry name" value="SepH-like"/>
</dbReference>
<evidence type="ECO:0000259" key="2">
    <source>
        <dbReference type="Pfam" id="PF11268"/>
    </source>
</evidence>
<reference evidence="3 4" key="1">
    <citation type="journal article" date="2019" name="Int. J. Syst. Evol. Microbiol.">
        <title>The Global Catalogue of Microorganisms (GCM) 10K type strain sequencing project: providing services to taxonomists for standard genome sequencing and annotation.</title>
        <authorList>
            <consortium name="The Broad Institute Genomics Platform"/>
            <consortium name="The Broad Institute Genome Sequencing Center for Infectious Disease"/>
            <person name="Wu L."/>
            <person name="Ma J."/>
        </authorList>
    </citation>
    <scope>NUCLEOTIDE SEQUENCE [LARGE SCALE GENOMIC DNA]</scope>
    <source>
        <strain evidence="3 4">JCM 6307</strain>
    </source>
</reference>
<keyword evidence="4" id="KW-1185">Reference proteome</keyword>
<sequence length="331" mass="36544">MPDLRVVAVSNDGTRLVLKAADNTEYTLPIDERLRAAVRNDRARLGQIEIEVESHMRPRDIQARIRAGATAEEVAQLAGIPVERVRRFEGPVLAERAFMAERARKTPVRRQGESTGPPLGEAVRERLLLRGAEKDSDLWDSWRRDDGVWEVLLVYRVAGEPHSASWTYDPPRRLVQAVDDEARALIGESFDQPEPTFPFVPRIARLPRDRTQPRDDGHDAAPAAEERDSLTSLLEAVPSFRGDMVVPEAPAASAPEPEEDEAAEAAPPAPAASAGAAYADILMPRSVAGHRDRLVGSTDRQAEADGVRPGRRATVPSWDEIVFGSRRKKQD</sequence>
<gene>
    <name evidence="3" type="primary">sepH</name>
    <name evidence="3" type="ORF">GCM10010406_39470</name>
</gene>
<feature type="region of interest" description="Disordered" evidence="1">
    <location>
        <begin position="249"/>
        <end position="273"/>
    </location>
</feature>
<name>A0ABN3MD86_9ACTN</name>
<dbReference type="Pfam" id="PF11268">
    <property type="entry name" value="DUF3071"/>
    <property type="match status" value="1"/>
</dbReference>
<feature type="domain" description="DUF3071" evidence="2">
    <location>
        <begin position="1"/>
        <end position="168"/>
    </location>
</feature>
<evidence type="ECO:0000313" key="4">
    <source>
        <dbReference type="Proteomes" id="UP001501358"/>
    </source>
</evidence>
<comment type="caution">
    <text evidence="3">The sequence shown here is derived from an EMBL/GenBank/DDBJ whole genome shotgun (WGS) entry which is preliminary data.</text>
</comment>